<name>A0A0P8A334_9HYPH</name>
<evidence type="ECO:0000313" key="2">
    <source>
        <dbReference type="EMBL" id="KPQ09637.1"/>
    </source>
</evidence>
<evidence type="ECO:0000313" key="3">
    <source>
        <dbReference type="EMBL" id="SCC78420.1"/>
    </source>
</evidence>
<gene>
    <name evidence="3" type="ORF">GA0071312_0275</name>
    <name evidence="2" type="ORF">HLUCCO17_13970</name>
</gene>
<feature type="region of interest" description="Disordered" evidence="1">
    <location>
        <begin position="695"/>
        <end position="720"/>
    </location>
</feature>
<comment type="caution">
    <text evidence="2">The sequence shown here is derived from an EMBL/GenBank/DDBJ whole genome shotgun (WGS) entry which is preliminary data.</text>
</comment>
<dbReference type="Proteomes" id="UP000182800">
    <property type="component" value="Unassembled WGS sequence"/>
</dbReference>
<evidence type="ECO:0000313" key="4">
    <source>
        <dbReference type="Proteomes" id="UP000050497"/>
    </source>
</evidence>
<evidence type="ECO:0000313" key="5">
    <source>
        <dbReference type="Proteomes" id="UP000182800"/>
    </source>
</evidence>
<organism evidence="2 4">
    <name type="scientific">Saliniramus fredricksonii</name>
    <dbReference type="NCBI Taxonomy" id="1653334"/>
    <lineage>
        <taxon>Bacteria</taxon>
        <taxon>Pseudomonadati</taxon>
        <taxon>Pseudomonadota</taxon>
        <taxon>Alphaproteobacteria</taxon>
        <taxon>Hyphomicrobiales</taxon>
        <taxon>Salinarimonadaceae</taxon>
        <taxon>Saliniramus</taxon>
    </lineage>
</organism>
<proteinExistence type="predicted"/>
<evidence type="ECO:0000256" key="1">
    <source>
        <dbReference type="SAM" id="MobiDB-lite"/>
    </source>
</evidence>
<dbReference type="RefSeq" id="WP_074443311.1">
    <property type="nucleotide sequence ID" value="NZ_FMBM01000001.1"/>
</dbReference>
<feature type="region of interest" description="Disordered" evidence="1">
    <location>
        <begin position="304"/>
        <end position="405"/>
    </location>
</feature>
<accession>A0A0P8A334</accession>
<dbReference type="EMBL" id="FMBM01000001">
    <property type="protein sequence ID" value="SCC78420.1"/>
    <property type="molecule type" value="Genomic_DNA"/>
</dbReference>
<dbReference type="EMBL" id="LJSX01000024">
    <property type="protein sequence ID" value="KPQ09637.1"/>
    <property type="molecule type" value="Genomic_DNA"/>
</dbReference>
<dbReference type="AlphaFoldDB" id="A0A0P8A334"/>
<dbReference type="Proteomes" id="UP000050497">
    <property type="component" value="Unassembled WGS sequence"/>
</dbReference>
<sequence>MTKAAGPTSLTSPTAGQPLVAQAAAPAGELVGQGVLEALRRLGMEGMAVPLGAGAARLAGGVATLLTELAMAQSTANPDDMAALMRALAEEGVTFDGHIAWETLPDGRRMMVLADDPNVIIAILREDGSLFINPDFLPDGAQAGARPAVTPQTLGNYRFGDTLPATTPGVILTIPDLPGYDRETRAGGGQPTETSAISAAFRDVADFNAGAGPEDRIRVMTLATDPDGAPQLLTIEGTLAQVREEYANLHEAGFFDADTAASQSMGLLTALQLSGVSQELRAILRHAGELEGVPQELRAILRDGSVMPPPMEETREGLLGPDTPSSPDGRRTADAEGFPQTAQGVPPYNNTANREPHTPSFEPERQIPPDPGVFAPGTTFPPVETQPARPAGAVSDASRADGTRTVESVGELQEALREYGIILTDILSNPDLPDEWREIVFPRSEEQVIEMGNALLPLLSRIEEQFPGALRNLKIDVSGSNPADLSERGNNLGLTASDIGLMFLETPTRIQQILSGTSEAHPDMAEHAYAHEIGHALTSVAPAAMQDLKAGLETVIEVGTQFSTHASEDAVTLDVALAFLYPDLSMAEAYERLGRDYIVRPHPGEITDASGIPETWREHPGTLRIMQRPSEAPRDSADEYATFYARTNDNEFAAETLAFFLRGEPVEPRSEVGAPFISTTLGAPLPDFLRERAGDVMGEARGNTGPTSSWAPEWQPDEAQ</sequence>
<reference evidence="2 4" key="1">
    <citation type="submission" date="2015-09" db="EMBL/GenBank/DDBJ databases">
        <title>Identification and resolution of microdiversity through metagenomic sequencing of parallel consortia.</title>
        <authorList>
            <person name="Nelson W.C."/>
            <person name="Romine M.F."/>
            <person name="Lindemann S.R."/>
        </authorList>
    </citation>
    <scope>NUCLEOTIDE SEQUENCE [LARGE SCALE GENOMIC DNA]</scope>
    <source>
        <strain evidence="2">HL-109</strain>
    </source>
</reference>
<protein>
    <submittedName>
        <fullName evidence="2">Uncharacterized protein</fullName>
    </submittedName>
</protein>
<keyword evidence="5" id="KW-1185">Reference proteome</keyword>
<feature type="compositionally biased region" description="Basic and acidic residues" evidence="1">
    <location>
        <begin position="354"/>
        <end position="367"/>
    </location>
</feature>
<reference evidence="3 5" key="2">
    <citation type="submission" date="2016-08" db="EMBL/GenBank/DDBJ databases">
        <authorList>
            <person name="Varghese N."/>
            <person name="Submissions Spin"/>
        </authorList>
    </citation>
    <scope>NUCLEOTIDE SEQUENCE [LARGE SCALE GENOMIC DNA]</scope>
    <source>
        <strain evidence="3 5">HL-109</strain>
    </source>
</reference>
<feature type="compositionally biased region" description="Polar residues" evidence="1">
    <location>
        <begin position="340"/>
        <end position="353"/>
    </location>
</feature>